<proteinExistence type="predicted"/>
<name>A0ABQ8WXT7_PENCH</name>
<evidence type="ECO:0000313" key="2">
    <source>
        <dbReference type="EMBL" id="KAJ5283506.1"/>
    </source>
</evidence>
<gene>
    <name evidence="2" type="ORF">N7505_001486</name>
</gene>
<comment type="caution">
    <text evidence="2">The sequence shown here is derived from an EMBL/GenBank/DDBJ whole genome shotgun (WGS) entry which is preliminary data.</text>
</comment>
<dbReference type="Proteomes" id="UP001220256">
    <property type="component" value="Unassembled WGS sequence"/>
</dbReference>
<evidence type="ECO:0000259" key="1">
    <source>
        <dbReference type="Pfam" id="PF17111"/>
    </source>
</evidence>
<accession>A0ABQ8WXT7</accession>
<organism evidence="2 3">
    <name type="scientific">Penicillium chrysogenum</name>
    <name type="common">Penicillium notatum</name>
    <dbReference type="NCBI Taxonomy" id="5076"/>
    <lineage>
        <taxon>Eukaryota</taxon>
        <taxon>Fungi</taxon>
        <taxon>Dikarya</taxon>
        <taxon>Ascomycota</taxon>
        <taxon>Pezizomycotina</taxon>
        <taxon>Eurotiomycetes</taxon>
        <taxon>Eurotiomycetidae</taxon>
        <taxon>Eurotiales</taxon>
        <taxon>Aspergillaceae</taxon>
        <taxon>Penicillium</taxon>
        <taxon>Penicillium chrysogenum species complex</taxon>
    </lineage>
</organism>
<dbReference type="InterPro" id="IPR031348">
    <property type="entry name" value="PigL_N"/>
</dbReference>
<keyword evidence="3" id="KW-1185">Reference proteome</keyword>
<evidence type="ECO:0000313" key="3">
    <source>
        <dbReference type="Proteomes" id="UP001220256"/>
    </source>
</evidence>
<dbReference type="EMBL" id="JAPVEB010000001">
    <property type="protein sequence ID" value="KAJ5283506.1"/>
    <property type="molecule type" value="Genomic_DNA"/>
</dbReference>
<reference evidence="2 3" key="1">
    <citation type="journal article" date="2023" name="IMA Fungus">
        <title>Comparative genomic study of the Penicillium genus elucidates a diverse pangenome and 15 lateral gene transfer events.</title>
        <authorList>
            <person name="Petersen C."/>
            <person name="Sorensen T."/>
            <person name="Nielsen M.R."/>
            <person name="Sondergaard T.E."/>
            <person name="Sorensen J.L."/>
            <person name="Fitzpatrick D.A."/>
            <person name="Frisvad J.C."/>
            <person name="Nielsen K.L."/>
        </authorList>
    </citation>
    <scope>NUCLEOTIDE SEQUENCE [LARGE SCALE GENOMIC DNA]</scope>
    <source>
        <strain evidence="2 3">IBT 3361</strain>
    </source>
</reference>
<protein>
    <recommendedName>
        <fullName evidence="1">Azaphilone pigments biosynthesis cluster protein L N-terminal domain-containing protein</fullName>
    </recommendedName>
</protein>
<feature type="domain" description="Azaphilone pigments biosynthesis cluster protein L N-terminal" evidence="1">
    <location>
        <begin position="13"/>
        <end position="201"/>
    </location>
</feature>
<sequence>MANSVDLDVNPLHWVVSALQSCINLFIEIRSFHQMVKSSEIKGQDLLNELKELIETLKALGEVLDTSVFDFSKLEIPLNICGKASEEFQQKIKQSSSTSGSNDMRYWNEIKIMGDNVDHFQQLLCGYKMAFTMFLINEDRRNIPAIAALPGYETIIKATRDNITALMKHNDFLVAGISSDATMLRLKEDEMSSLRNCLEFCGLSEAN</sequence>
<dbReference type="Pfam" id="PF17111">
    <property type="entry name" value="PigL_N"/>
    <property type="match status" value="1"/>
</dbReference>